<gene>
    <name evidence="10" type="ORF">CLODIP_2_CD10160</name>
</gene>
<dbReference type="GO" id="GO:0000463">
    <property type="term" value="P:maturation of LSU-rRNA from tricistronic rRNA transcript (SSU-rRNA, 5.8S rRNA, LSU-rRNA)"/>
    <property type="evidence" value="ECO:0007669"/>
    <property type="project" value="TreeGrafter"/>
</dbReference>
<evidence type="ECO:0000256" key="3">
    <source>
        <dbReference type="ARBA" id="ARBA00022771"/>
    </source>
</evidence>
<proteinExistence type="inferred from homology"/>
<evidence type="ECO:0000259" key="9">
    <source>
        <dbReference type="PROSITE" id="PS51083"/>
    </source>
</evidence>
<dbReference type="GO" id="GO:0008270">
    <property type="term" value="F:zinc ion binding"/>
    <property type="evidence" value="ECO:0007669"/>
    <property type="project" value="UniProtKB-UniRule"/>
</dbReference>
<dbReference type="AlphaFoldDB" id="A0A8S1CUJ0"/>
<sequence>MESRLGMCEICTHTEAKYTCPGCEVSTCSVSCVKEHKNIYGCDGTRNKTAYVPAVNESVFRSDYGFLEEIANVVEGSHRLGSKIGFGYMPGNISMMMKHLRTAVHDRNMRLWFMPPEFTKRKMNRSFYNFKKKSIEWTVQTIFHSLDNDSHKVYEHKVVEKIPLKNCIEGMLAKEESTWAQFFVTSLSNCTVLLQAEYIKCAEKRFFLMDQEKSLQDNLNHHTLVEFPAFHVVPKALAANFKTITQDEAIEEIETRTKLERQKKEMKMPVDDESSGSESAPEVEAEPVRKIARLDIPEYKDICKIESDSDEDTISGNFFNL</sequence>
<dbReference type="InterPro" id="IPR007529">
    <property type="entry name" value="Znf_HIT"/>
</dbReference>
<evidence type="ECO:0000313" key="11">
    <source>
        <dbReference type="Proteomes" id="UP000494165"/>
    </source>
</evidence>
<keyword evidence="1" id="KW-0597">Phosphoprotein</keyword>
<dbReference type="SUPFAM" id="SSF144232">
    <property type="entry name" value="HIT/MYND zinc finger-like"/>
    <property type="match status" value="1"/>
</dbReference>
<feature type="compositionally biased region" description="Acidic residues" evidence="8">
    <location>
        <begin position="271"/>
        <end position="285"/>
    </location>
</feature>
<name>A0A8S1CUJ0_9INSE</name>
<dbReference type="PROSITE" id="PS51083">
    <property type="entry name" value="ZF_HIT"/>
    <property type="match status" value="1"/>
</dbReference>
<dbReference type="PANTHER" id="PTHR13483:SF3">
    <property type="entry name" value="BOX C_D SNORNA PROTEIN 1"/>
    <property type="match status" value="1"/>
</dbReference>
<dbReference type="PANTHER" id="PTHR13483">
    <property type="entry name" value="BOX C_D SNORNA PROTEIN 1-RELATED"/>
    <property type="match status" value="1"/>
</dbReference>
<evidence type="ECO:0000256" key="8">
    <source>
        <dbReference type="SAM" id="MobiDB-lite"/>
    </source>
</evidence>
<dbReference type="GO" id="GO:0000492">
    <property type="term" value="P:box C/D snoRNP assembly"/>
    <property type="evidence" value="ECO:0007669"/>
    <property type="project" value="TreeGrafter"/>
</dbReference>
<evidence type="ECO:0000256" key="5">
    <source>
        <dbReference type="ARBA" id="ARBA00049598"/>
    </source>
</evidence>
<evidence type="ECO:0000256" key="2">
    <source>
        <dbReference type="ARBA" id="ARBA00022723"/>
    </source>
</evidence>
<feature type="region of interest" description="Disordered" evidence="8">
    <location>
        <begin position="261"/>
        <end position="286"/>
    </location>
</feature>
<evidence type="ECO:0000256" key="1">
    <source>
        <dbReference type="ARBA" id="ARBA00022553"/>
    </source>
</evidence>
<dbReference type="Proteomes" id="UP000494165">
    <property type="component" value="Unassembled WGS sequence"/>
</dbReference>
<dbReference type="InterPro" id="IPR057721">
    <property type="entry name" value="BCD1_alpha/beta"/>
</dbReference>
<dbReference type="GO" id="GO:0048254">
    <property type="term" value="P:snoRNA localization"/>
    <property type="evidence" value="ECO:0007669"/>
    <property type="project" value="TreeGrafter"/>
</dbReference>
<dbReference type="GO" id="GO:0070761">
    <property type="term" value="C:pre-snoRNP complex"/>
    <property type="evidence" value="ECO:0007669"/>
    <property type="project" value="TreeGrafter"/>
</dbReference>
<keyword evidence="2" id="KW-0479">Metal-binding</keyword>
<dbReference type="Pfam" id="PF25790">
    <property type="entry name" value="BCD1"/>
    <property type="match status" value="1"/>
</dbReference>
<dbReference type="EMBL" id="CADEPI010000072">
    <property type="protein sequence ID" value="CAB3372397.1"/>
    <property type="molecule type" value="Genomic_DNA"/>
</dbReference>
<comment type="function">
    <text evidence="5">Required for box C/D snoRNAs accumulation involved in snoRNA processing, snoRNA transport to the nucleolus and ribosome biogenesis.</text>
</comment>
<comment type="caution">
    <text evidence="10">The sequence shown here is derived from an EMBL/GenBank/DDBJ whole genome shotgun (WGS) entry which is preliminary data.</text>
</comment>
<reference evidence="10 11" key="1">
    <citation type="submission" date="2020-04" db="EMBL/GenBank/DDBJ databases">
        <authorList>
            <person name="Alioto T."/>
            <person name="Alioto T."/>
            <person name="Gomez Garrido J."/>
        </authorList>
    </citation>
    <scope>NUCLEOTIDE SEQUENCE [LARGE SCALE GENOMIC DNA]</scope>
</reference>
<dbReference type="Gene3D" id="3.30.60.190">
    <property type="match status" value="1"/>
</dbReference>
<feature type="domain" description="HIT-type" evidence="9">
    <location>
        <begin position="8"/>
        <end position="42"/>
    </location>
</feature>
<keyword evidence="11" id="KW-1185">Reference proteome</keyword>
<accession>A0A8S1CUJ0</accession>
<evidence type="ECO:0000256" key="6">
    <source>
        <dbReference type="ARBA" id="ARBA00049654"/>
    </source>
</evidence>
<keyword evidence="4" id="KW-0862">Zinc</keyword>
<protein>
    <recommendedName>
        <fullName evidence="9">HIT-type domain-containing protein</fullName>
    </recommendedName>
</protein>
<organism evidence="10 11">
    <name type="scientific">Cloeon dipterum</name>
    <dbReference type="NCBI Taxonomy" id="197152"/>
    <lineage>
        <taxon>Eukaryota</taxon>
        <taxon>Metazoa</taxon>
        <taxon>Ecdysozoa</taxon>
        <taxon>Arthropoda</taxon>
        <taxon>Hexapoda</taxon>
        <taxon>Insecta</taxon>
        <taxon>Pterygota</taxon>
        <taxon>Palaeoptera</taxon>
        <taxon>Ephemeroptera</taxon>
        <taxon>Pisciforma</taxon>
        <taxon>Baetidae</taxon>
        <taxon>Cloeon</taxon>
    </lineage>
</organism>
<dbReference type="CDD" id="cd23023">
    <property type="entry name" value="zf-HIT_BCD1"/>
    <property type="match status" value="1"/>
</dbReference>
<dbReference type="GO" id="GO:0005634">
    <property type="term" value="C:nucleus"/>
    <property type="evidence" value="ECO:0007669"/>
    <property type="project" value="TreeGrafter"/>
</dbReference>
<evidence type="ECO:0000256" key="4">
    <source>
        <dbReference type="ARBA" id="ARBA00022833"/>
    </source>
</evidence>
<comment type="similarity">
    <text evidence="6">Belongs to the BCD1 family.</text>
</comment>
<evidence type="ECO:0000256" key="7">
    <source>
        <dbReference type="PROSITE-ProRule" id="PRU00453"/>
    </source>
</evidence>
<feature type="compositionally biased region" description="Basic and acidic residues" evidence="8">
    <location>
        <begin position="261"/>
        <end position="270"/>
    </location>
</feature>
<dbReference type="InterPro" id="IPR051639">
    <property type="entry name" value="BCD1"/>
</dbReference>
<dbReference type="Pfam" id="PF04438">
    <property type="entry name" value="zf-HIT"/>
    <property type="match status" value="1"/>
</dbReference>
<evidence type="ECO:0000313" key="10">
    <source>
        <dbReference type="EMBL" id="CAB3372397.1"/>
    </source>
</evidence>
<dbReference type="OrthoDB" id="272357at2759"/>
<keyword evidence="3 7" id="KW-0863">Zinc-finger</keyword>